<dbReference type="PANTHER" id="PTHR11945:SF629">
    <property type="entry name" value="OS02G0164450 PROTEIN"/>
    <property type="match status" value="1"/>
</dbReference>
<proteinExistence type="predicted"/>
<dbReference type="FunCoup" id="A0A0Q3GL47">
    <property type="interactions" value="45"/>
</dbReference>
<feature type="coiled-coil region" evidence="6">
    <location>
        <begin position="106"/>
        <end position="142"/>
    </location>
</feature>
<evidence type="ECO:0000313" key="10">
    <source>
        <dbReference type="Proteomes" id="UP000008810"/>
    </source>
</evidence>
<organism evidence="8">
    <name type="scientific">Brachypodium distachyon</name>
    <name type="common">Purple false brome</name>
    <name type="synonym">Trachynia distachya</name>
    <dbReference type="NCBI Taxonomy" id="15368"/>
    <lineage>
        <taxon>Eukaryota</taxon>
        <taxon>Viridiplantae</taxon>
        <taxon>Streptophyta</taxon>
        <taxon>Embryophyta</taxon>
        <taxon>Tracheophyta</taxon>
        <taxon>Spermatophyta</taxon>
        <taxon>Magnoliopsida</taxon>
        <taxon>Liliopsida</taxon>
        <taxon>Poales</taxon>
        <taxon>Poaceae</taxon>
        <taxon>BOP clade</taxon>
        <taxon>Pooideae</taxon>
        <taxon>Stipodae</taxon>
        <taxon>Brachypodieae</taxon>
        <taxon>Brachypodium</taxon>
    </lineage>
</organism>
<dbReference type="GeneID" id="100845077"/>
<dbReference type="EMBL" id="CM000881">
    <property type="protein sequence ID" value="KQK11807.1"/>
    <property type="molecule type" value="Genomic_DNA"/>
</dbReference>
<dbReference type="Gene3D" id="3.40.1810.10">
    <property type="entry name" value="Transcription factor, MADS-box"/>
    <property type="match status" value="1"/>
</dbReference>
<dbReference type="RefSeq" id="XP_003567547.3">
    <property type="nucleotide sequence ID" value="XM_003567499.4"/>
</dbReference>
<feature type="domain" description="MADS-box" evidence="7">
    <location>
        <begin position="10"/>
        <end position="70"/>
    </location>
</feature>
<reference evidence="9" key="3">
    <citation type="submission" date="2018-08" db="UniProtKB">
        <authorList>
            <consortium name="EnsemblPlants"/>
        </authorList>
    </citation>
    <scope>IDENTIFICATION</scope>
    <source>
        <strain evidence="9">cv. Bd21</strain>
    </source>
</reference>
<evidence type="ECO:0000256" key="3">
    <source>
        <dbReference type="ARBA" id="ARBA00023125"/>
    </source>
</evidence>
<dbReference type="PROSITE" id="PS50066">
    <property type="entry name" value="MADS_BOX_2"/>
    <property type="match status" value="1"/>
</dbReference>
<dbReference type="GO" id="GO:0045944">
    <property type="term" value="P:positive regulation of transcription by RNA polymerase II"/>
    <property type="evidence" value="ECO:0007669"/>
    <property type="project" value="InterPro"/>
</dbReference>
<accession>A0A0Q3GL47</accession>
<protein>
    <recommendedName>
        <fullName evidence="7">MADS-box domain-containing protein</fullName>
    </recommendedName>
</protein>
<evidence type="ECO:0000259" key="7">
    <source>
        <dbReference type="PROSITE" id="PS50066"/>
    </source>
</evidence>
<dbReference type="InterPro" id="IPR033896">
    <property type="entry name" value="MEF2-like_N"/>
</dbReference>
<evidence type="ECO:0000256" key="5">
    <source>
        <dbReference type="ARBA" id="ARBA00023242"/>
    </source>
</evidence>
<dbReference type="InterPro" id="IPR002100">
    <property type="entry name" value="TF_MADSbox"/>
</dbReference>
<reference evidence="8" key="2">
    <citation type="submission" date="2017-06" db="EMBL/GenBank/DDBJ databases">
        <title>WGS assembly of Brachypodium distachyon.</title>
        <authorList>
            <consortium name="The International Brachypodium Initiative"/>
            <person name="Lucas S."/>
            <person name="Harmon-Smith M."/>
            <person name="Lail K."/>
            <person name="Tice H."/>
            <person name="Grimwood J."/>
            <person name="Bruce D."/>
            <person name="Barry K."/>
            <person name="Shu S."/>
            <person name="Lindquist E."/>
            <person name="Wang M."/>
            <person name="Pitluck S."/>
            <person name="Vogel J.P."/>
            <person name="Garvin D.F."/>
            <person name="Mockler T.C."/>
            <person name="Schmutz J."/>
            <person name="Rokhsar D."/>
            <person name="Bevan M.W."/>
        </authorList>
    </citation>
    <scope>NUCLEOTIDE SEQUENCE</scope>
    <source>
        <strain evidence="8">Bd21</strain>
    </source>
</reference>
<dbReference type="Gramene" id="KQK11807">
    <property type="protein sequence ID" value="KQK11807"/>
    <property type="gene ID" value="BRADI_2g62515v3"/>
</dbReference>
<dbReference type="CDD" id="cd00265">
    <property type="entry name" value="MADS_MEF2_like"/>
    <property type="match status" value="1"/>
</dbReference>
<evidence type="ECO:0000256" key="2">
    <source>
        <dbReference type="ARBA" id="ARBA00023015"/>
    </source>
</evidence>
<dbReference type="GO" id="GO:0006357">
    <property type="term" value="P:regulation of transcription by RNA polymerase II"/>
    <property type="evidence" value="ECO:0000318"/>
    <property type="project" value="GO_Central"/>
</dbReference>
<keyword evidence="10" id="KW-1185">Reference proteome</keyword>
<dbReference type="Proteomes" id="UP000008810">
    <property type="component" value="Chromosome 2"/>
</dbReference>
<dbReference type="GO" id="GO:0000978">
    <property type="term" value="F:RNA polymerase II cis-regulatory region sequence-specific DNA binding"/>
    <property type="evidence" value="ECO:0000318"/>
    <property type="project" value="GO_Central"/>
</dbReference>
<gene>
    <name evidence="9" type="primary">LOC100845077</name>
    <name evidence="8" type="ORF">BRADI_2g62515v3</name>
</gene>
<dbReference type="KEGG" id="bdi:100845077"/>
<evidence type="ECO:0000313" key="8">
    <source>
        <dbReference type="EMBL" id="KQK11807.1"/>
    </source>
</evidence>
<name>A0A0Q3GL47_BRADI</name>
<dbReference type="FunFam" id="3.40.1810.10:FF:000006">
    <property type="entry name" value="Agamous-like MADS-box protein AGL62"/>
    <property type="match status" value="1"/>
</dbReference>
<dbReference type="Pfam" id="PF00319">
    <property type="entry name" value="SRF-TF"/>
    <property type="match status" value="1"/>
</dbReference>
<keyword evidence="3" id="KW-0238">DNA-binding</keyword>
<dbReference type="PRINTS" id="PR00404">
    <property type="entry name" value="MADSDOMAIN"/>
</dbReference>
<dbReference type="GO" id="GO:0005634">
    <property type="term" value="C:nucleus"/>
    <property type="evidence" value="ECO:0007669"/>
    <property type="project" value="UniProtKB-SubCell"/>
</dbReference>
<evidence type="ECO:0000256" key="1">
    <source>
        <dbReference type="ARBA" id="ARBA00004123"/>
    </source>
</evidence>
<keyword evidence="2" id="KW-0805">Transcription regulation</keyword>
<dbReference type="SUPFAM" id="SSF55455">
    <property type="entry name" value="SRF-like"/>
    <property type="match status" value="1"/>
</dbReference>
<dbReference type="SMART" id="SM00432">
    <property type="entry name" value="MADS"/>
    <property type="match status" value="1"/>
</dbReference>
<dbReference type="GO" id="GO:0046983">
    <property type="term" value="F:protein dimerization activity"/>
    <property type="evidence" value="ECO:0007669"/>
    <property type="project" value="InterPro"/>
</dbReference>
<keyword evidence="6" id="KW-0175">Coiled coil</keyword>
<reference evidence="8 9" key="1">
    <citation type="journal article" date="2010" name="Nature">
        <title>Genome sequencing and analysis of the model grass Brachypodium distachyon.</title>
        <authorList>
            <consortium name="International Brachypodium Initiative"/>
        </authorList>
    </citation>
    <scope>NUCLEOTIDE SEQUENCE [LARGE SCALE GENOMIC DNA]</scope>
    <source>
        <strain evidence="8 9">Bd21</strain>
    </source>
</reference>
<dbReference type="EnsemblPlants" id="KQK11807">
    <property type="protein sequence ID" value="KQK11807"/>
    <property type="gene ID" value="BRADI_2g62515v3"/>
</dbReference>
<dbReference type="OrthoDB" id="1390705at2759"/>
<dbReference type="InterPro" id="IPR036879">
    <property type="entry name" value="TF_MADSbox_sf"/>
</dbReference>
<sequence>MAPTRRRPSMGRQKIAIKRIDSEEARQVCFSKRRAGLFKKASELSVLCGAQVAAVVFSPAGKAFSFGHPSVDVVVDRLLATLAANNTPGAAAAAASSLGAEEQQTLLELNREYGELRAMMEKEKLRKERAEAETKRLLAEGSSPAAAWLDADLGDLSEAELLSFQASLMEVQRQVQIRADGVLREALNADRNAAAARIMAPPAPPLAMPGGFANSVYEVGGSSSNGGGFVNNNNGVGGAVEEMMMNNMLQQQMNMMDLMAPPPGLMGHQLPQATPGMGFQETMDLPPPEFGPDGGFFGPPPY</sequence>
<evidence type="ECO:0000313" key="9">
    <source>
        <dbReference type="EnsemblPlants" id="KQK11807"/>
    </source>
</evidence>
<dbReference type="AlphaFoldDB" id="A0A0Q3GL47"/>
<evidence type="ECO:0000256" key="4">
    <source>
        <dbReference type="ARBA" id="ARBA00023163"/>
    </source>
</evidence>
<evidence type="ECO:0000256" key="6">
    <source>
        <dbReference type="SAM" id="Coils"/>
    </source>
</evidence>
<comment type="subcellular location">
    <subcellularLocation>
        <location evidence="1">Nucleus</location>
    </subcellularLocation>
</comment>
<keyword evidence="5" id="KW-0539">Nucleus</keyword>
<dbReference type="PANTHER" id="PTHR11945">
    <property type="entry name" value="MADS BOX PROTEIN"/>
    <property type="match status" value="1"/>
</dbReference>
<dbReference type="GO" id="GO:0000981">
    <property type="term" value="F:DNA-binding transcription factor activity, RNA polymerase II-specific"/>
    <property type="evidence" value="ECO:0000318"/>
    <property type="project" value="GO_Central"/>
</dbReference>
<keyword evidence="4" id="KW-0804">Transcription</keyword>